<evidence type="ECO:0000313" key="1">
    <source>
        <dbReference type="EMBL" id="SER04275.1"/>
    </source>
</evidence>
<proteinExistence type="predicted"/>
<protein>
    <recommendedName>
        <fullName evidence="3">DUF4145 domain-containing protein</fullName>
    </recommendedName>
</protein>
<dbReference type="EMBL" id="FOFP01000014">
    <property type="protein sequence ID" value="SER04275.1"/>
    <property type="molecule type" value="Genomic_DNA"/>
</dbReference>
<accession>A0ABY1BK78</accession>
<comment type="caution">
    <text evidence="1">The sequence shown here is derived from an EMBL/GenBank/DDBJ whole genome shotgun (WGS) entry which is preliminary data.</text>
</comment>
<name>A0ABY1BK78_9PSED</name>
<keyword evidence="2" id="KW-1185">Reference proteome</keyword>
<sequence>MSRHIGDSNKANEYIDGLPLFRYVYQQWYSEALALVKQLLPDRLGDFTRLYDKPKTRKSLDFESYRIEDAIQGIQTTRGGQVIADASAAITLLDAQIAIVKSIKQRFTSSLFDIKLLVQADLFDSELEAARELLKHKFTRAAGAIAGVVLEKHLGQVCENHGIKIAKKHPTISDFNEALKAASVIDVAQWRFHQHLGDIRNNCDHSKESEPTQEQVKDLIDGVAKVSKTIF</sequence>
<organism evidence="1 2">
    <name type="scientific">Pseudomonas cuatrocienegasensis</name>
    <dbReference type="NCBI Taxonomy" id="543360"/>
    <lineage>
        <taxon>Bacteria</taxon>
        <taxon>Pseudomonadati</taxon>
        <taxon>Pseudomonadota</taxon>
        <taxon>Gammaproteobacteria</taxon>
        <taxon>Pseudomonadales</taxon>
        <taxon>Pseudomonadaceae</taxon>
        <taxon>Pseudomonas</taxon>
    </lineage>
</organism>
<evidence type="ECO:0008006" key="3">
    <source>
        <dbReference type="Google" id="ProtNLM"/>
    </source>
</evidence>
<evidence type="ECO:0000313" key="2">
    <source>
        <dbReference type="Proteomes" id="UP000198512"/>
    </source>
</evidence>
<gene>
    <name evidence="1" type="ORF">SAMN05216600_1143</name>
</gene>
<dbReference type="Proteomes" id="UP000198512">
    <property type="component" value="Unassembled WGS sequence"/>
</dbReference>
<reference evidence="1 2" key="1">
    <citation type="submission" date="2016-10" db="EMBL/GenBank/DDBJ databases">
        <authorList>
            <person name="Varghese N."/>
            <person name="Submissions S."/>
        </authorList>
    </citation>
    <scope>NUCLEOTIDE SEQUENCE [LARGE SCALE GENOMIC DNA]</scope>
    <source>
        <strain evidence="1 2">CIP 109853</strain>
    </source>
</reference>